<dbReference type="GO" id="GO:0071949">
    <property type="term" value="F:FAD binding"/>
    <property type="evidence" value="ECO:0007669"/>
    <property type="project" value="InterPro"/>
</dbReference>
<proteinExistence type="predicted"/>
<dbReference type="EMBL" id="CADIKB010000058">
    <property type="protein sequence ID" value="CAB3738345.1"/>
    <property type="molecule type" value="Genomic_DNA"/>
</dbReference>
<evidence type="ECO:0000259" key="1">
    <source>
        <dbReference type="Pfam" id="PF01494"/>
    </source>
</evidence>
<dbReference type="AlphaFoldDB" id="A0A6J5CL24"/>
<sequence>MNRSILLSSETAARHKHTDVSFDVVIVGAGIAGCTAARLFALEGLRVALVEHHAKADAYKQLCTHFIQPSATPTIRRLGLDCLIEEAGAIRNSIDIWTRYGWIGNVSPVDKDGIELFGYNVQRRTLDPILRRLAVTTPGVTSFLGCHVQRLVEQQGEVKRVELAGMDSAVLETRLLVGADGRNSPLATLAGIRAVSTLNTRFGASAAYRGVRLVRGTCSQMWMRGAEMGYIFPNDDGITVVAYMSSKDAFDEFHLSPRDSLTRAMASFPDAPDLSTAIPEGRVLMVKDYPNLSGRPSARNIAFIGDALMSLDPLPGVGCGFAFQTAEWLVDALASALRDNRPLRGALNCYARTVSRKLYGHRFFVRDMARRRKFNVLERLAFAAAAQDDWASRHLHNFAARLNGPGQFLAPQAVLRMLWIRLRRPASCSAQRDAPV</sequence>
<dbReference type="Gene3D" id="3.50.50.60">
    <property type="entry name" value="FAD/NAD(P)-binding domain"/>
    <property type="match status" value="1"/>
</dbReference>
<dbReference type="PANTHER" id="PTHR42685">
    <property type="entry name" value="GERANYLGERANYL DIPHOSPHATE REDUCTASE"/>
    <property type="match status" value="1"/>
</dbReference>
<evidence type="ECO:0000313" key="2">
    <source>
        <dbReference type="EMBL" id="CAB3738345.1"/>
    </source>
</evidence>
<protein>
    <recommendedName>
        <fullName evidence="1">FAD-binding domain-containing protein</fullName>
    </recommendedName>
</protein>
<accession>A0A6J5CL24</accession>
<dbReference type="InterPro" id="IPR002938">
    <property type="entry name" value="FAD-bd"/>
</dbReference>
<dbReference type="Proteomes" id="UP000494249">
    <property type="component" value="Unassembled WGS sequence"/>
</dbReference>
<reference evidence="2 3" key="1">
    <citation type="submission" date="2020-04" db="EMBL/GenBank/DDBJ databases">
        <authorList>
            <person name="De Canck E."/>
        </authorList>
    </citation>
    <scope>NUCLEOTIDE SEQUENCE [LARGE SCALE GENOMIC DNA]</scope>
    <source>
        <strain evidence="2 3">LMG 22037</strain>
    </source>
</reference>
<gene>
    <name evidence="2" type="ORF">LMG22037_06227</name>
</gene>
<dbReference type="Pfam" id="PF01494">
    <property type="entry name" value="FAD_binding_3"/>
    <property type="match status" value="1"/>
</dbReference>
<evidence type="ECO:0000313" key="3">
    <source>
        <dbReference type="Proteomes" id="UP000494249"/>
    </source>
</evidence>
<dbReference type="PROSITE" id="PS51257">
    <property type="entry name" value="PROKAR_LIPOPROTEIN"/>
    <property type="match status" value="1"/>
</dbReference>
<dbReference type="SUPFAM" id="SSF51905">
    <property type="entry name" value="FAD/NAD(P)-binding domain"/>
    <property type="match status" value="1"/>
</dbReference>
<organism evidence="2 3">
    <name type="scientific">Paraburkholderia phenoliruptrix</name>
    <dbReference type="NCBI Taxonomy" id="252970"/>
    <lineage>
        <taxon>Bacteria</taxon>
        <taxon>Pseudomonadati</taxon>
        <taxon>Pseudomonadota</taxon>
        <taxon>Betaproteobacteria</taxon>
        <taxon>Burkholderiales</taxon>
        <taxon>Burkholderiaceae</taxon>
        <taxon>Paraburkholderia</taxon>
    </lineage>
</organism>
<dbReference type="InterPro" id="IPR050407">
    <property type="entry name" value="Geranylgeranyl_reductase"/>
</dbReference>
<name>A0A6J5CL24_9BURK</name>
<dbReference type="PANTHER" id="PTHR42685:SF22">
    <property type="entry name" value="CONDITIONED MEDIUM FACTOR RECEPTOR 1"/>
    <property type="match status" value="1"/>
</dbReference>
<dbReference type="RefSeq" id="WP_035484125.1">
    <property type="nucleotide sequence ID" value="NZ_CADFGL010000055.1"/>
</dbReference>
<feature type="domain" description="FAD-binding" evidence="1">
    <location>
        <begin position="22"/>
        <end position="341"/>
    </location>
</feature>
<dbReference type="PRINTS" id="PR00420">
    <property type="entry name" value="RNGMNOXGNASE"/>
</dbReference>
<dbReference type="InterPro" id="IPR036188">
    <property type="entry name" value="FAD/NAD-bd_sf"/>
</dbReference>